<dbReference type="GO" id="GO:0030001">
    <property type="term" value="P:metal ion transport"/>
    <property type="evidence" value="ECO:0007669"/>
    <property type="project" value="InterPro"/>
</dbReference>
<organism evidence="6 7">
    <name type="scientific">Amygdalobacter nucleatus</name>
    <dbReference type="NCBI Taxonomy" id="3029274"/>
    <lineage>
        <taxon>Bacteria</taxon>
        <taxon>Bacillati</taxon>
        <taxon>Bacillota</taxon>
        <taxon>Clostridia</taxon>
        <taxon>Eubacteriales</taxon>
        <taxon>Oscillospiraceae</taxon>
        <taxon>Amygdalobacter</taxon>
    </lineage>
</organism>
<dbReference type="PANTHER" id="PTHR42953:SF3">
    <property type="entry name" value="HIGH-AFFINITY ZINC UPTAKE SYSTEM PROTEIN ZNUA"/>
    <property type="match status" value="1"/>
</dbReference>
<dbReference type="Proteomes" id="UP000070080">
    <property type="component" value="Unassembled WGS sequence"/>
</dbReference>
<dbReference type="Gene3D" id="3.40.50.1980">
    <property type="entry name" value="Nitrogenase molybdenum iron protein domain"/>
    <property type="match status" value="2"/>
</dbReference>
<accession>A0A133YHL3</accession>
<feature type="chain" id="PRO_5007460448" evidence="5">
    <location>
        <begin position="29"/>
        <end position="439"/>
    </location>
</feature>
<keyword evidence="2" id="KW-0813">Transport</keyword>
<feature type="region of interest" description="Disordered" evidence="4">
    <location>
        <begin position="337"/>
        <end position="382"/>
    </location>
</feature>
<dbReference type="InterPro" id="IPR050492">
    <property type="entry name" value="Bact_metal-bind_prot9"/>
</dbReference>
<evidence type="ECO:0000256" key="1">
    <source>
        <dbReference type="ARBA" id="ARBA00011028"/>
    </source>
</evidence>
<reference evidence="7" key="1">
    <citation type="submission" date="2016-01" db="EMBL/GenBank/DDBJ databases">
        <authorList>
            <person name="Mitreva M."/>
            <person name="Pepin K.H."/>
            <person name="Mihindukulasuriya K.A."/>
            <person name="Fulton R."/>
            <person name="Fronick C."/>
            <person name="O'Laughlin M."/>
            <person name="Miner T."/>
            <person name="Herter B."/>
            <person name="Rosa B.A."/>
            <person name="Cordes M."/>
            <person name="Tomlinson C."/>
            <person name="Wollam A."/>
            <person name="Palsikar V.B."/>
            <person name="Mardis E.R."/>
            <person name="Wilson R.K."/>
        </authorList>
    </citation>
    <scope>NUCLEOTIDE SEQUENCE [LARGE SCALE GENOMIC DNA]</scope>
    <source>
        <strain evidence="7">KA00274</strain>
    </source>
</reference>
<sequence length="439" mass="49064">MAVASHKAVKQFFAIFLTLIMLLTACKAENHAPKLANNSAHSDKQPELKLVATAFPAYDLANTLLFTQIKADSKLEHGQPNLPFKLSLELLSKAGSDPHTFEPSVQTSLSLEQADMLLMVGGELDLQFARLLKSLSETAKAHLTVFTLSEHVDLLDQDTATSIEAQAVQAPIKDVHIWLSTKRQITLLKALGQQLIAKVQQIYPDYLPAFKTYLTKQLEAWLQHWQALDQAYTDCFQTASKRTLVFADRFPLRYLCHDYNLEAKAAFNSCSHQLDPNLQTLTNLHDFVSQNDIRLVFYTEFGQAKLAQVLTDSTVEITATQAEAYLKTLSKHNVQRSQTELARESSIELGRESKASTETGTVESEPETSVEEKRDEVPAASTEPKKLAKRYIALFRTGHTVSQVELENSFTLFELLKSNLALLDLATHDYVLERGALDA</sequence>
<name>A0A133YHL3_9FIRM</name>
<feature type="compositionally biased region" description="Basic and acidic residues" evidence="4">
    <location>
        <begin position="341"/>
        <end position="355"/>
    </location>
</feature>
<evidence type="ECO:0000313" key="7">
    <source>
        <dbReference type="Proteomes" id="UP000070080"/>
    </source>
</evidence>
<dbReference type="PANTHER" id="PTHR42953">
    <property type="entry name" value="HIGH-AFFINITY ZINC UPTAKE SYSTEM PROTEIN ZNUA-RELATED"/>
    <property type="match status" value="1"/>
</dbReference>
<evidence type="ECO:0000256" key="2">
    <source>
        <dbReference type="ARBA" id="ARBA00022448"/>
    </source>
</evidence>
<dbReference type="GO" id="GO:0046872">
    <property type="term" value="F:metal ion binding"/>
    <property type="evidence" value="ECO:0007669"/>
    <property type="project" value="InterPro"/>
</dbReference>
<proteinExistence type="inferred from homology"/>
<evidence type="ECO:0000256" key="4">
    <source>
        <dbReference type="SAM" id="MobiDB-lite"/>
    </source>
</evidence>
<comment type="similarity">
    <text evidence="1">Belongs to the bacterial solute-binding protein 9 family.</text>
</comment>
<comment type="caution">
    <text evidence="6">The sequence shown here is derived from an EMBL/GenBank/DDBJ whole genome shotgun (WGS) entry which is preliminary data.</text>
</comment>
<dbReference type="EMBL" id="LSCV01000001">
    <property type="protein sequence ID" value="KXB42681.1"/>
    <property type="molecule type" value="Genomic_DNA"/>
</dbReference>
<feature type="signal peptide" evidence="5">
    <location>
        <begin position="1"/>
        <end position="28"/>
    </location>
</feature>
<dbReference type="InterPro" id="IPR006127">
    <property type="entry name" value="ZnuA-like"/>
</dbReference>
<dbReference type="PROSITE" id="PS51257">
    <property type="entry name" value="PROKAR_LIPOPROTEIN"/>
    <property type="match status" value="1"/>
</dbReference>
<gene>
    <name evidence="6" type="ORF">HMPREF1872_00017</name>
</gene>
<protein>
    <submittedName>
        <fullName evidence="6">ABC transporter, substrate-binding protein</fullName>
    </submittedName>
</protein>
<dbReference type="STRING" id="1497955.HMPREF1872_00017"/>
<dbReference type="SUPFAM" id="SSF53807">
    <property type="entry name" value="Helical backbone' metal receptor"/>
    <property type="match status" value="1"/>
</dbReference>
<keyword evidence="7" id="KW-1185">Reference proteome</keyword>
<dbReference type="Pfam" id="PF01297">
    <property type="entry name" value="ZnuA"/>
    <property type="match status" value="1"/>
</dbReference>
<evidence type="ECO:0000256" key="5">
    <source>
        <dbReference type="SAM" id="SignalP"/>
    </source>
</evidence>
<keyword evidence="3 5" id="KW-0732">Signal</keyword>
<evidence type="ECO:0000313" key="6">
    <source>
        <dbReference type="EMBL" id="KXB42681.1"/>
    </source>
</evidence>
<evidence type="ECO:0000256" key="3">
    <source>
        <dbReference type="ARBA" id="ARBA00022729"/>
    </source>
</evidence>
<dbReference type="AlphaFoldDB" id="A0A133YHL3"/>